<proteinExistence type="predicted"/>
<comment type="caution">
    <text evidence="2">The sequence shown here is derived from an EMBL/GenBank/DDBJ whole genome shotgun (WGS) entry which is preliminary data.</text>
</comment>
<dbReference type="Proteomes" id="UP000663828">
    <property type="component" value="Unassembled WGS sequence"/>
</dbReference>
<dbReference type="EMBL" id="CAJNOR010002750">
    <property type="protein sequence ID" value="CAF1335674.1"/>
    <property type="molecule type" value="Genomic_DNA"/>
</dbReference>
<evidence type="ECO:0000313" key="3">
    <source>
        <dbReference type="Proteomes" id="UP000663828"/>
    </source>
</evidence>
<gene>
    <name evidence="2" type="ORF">XAT740_LOCUS30675</name>
</gene>
<feature type="compositionally biased region" description="Polar residues" evidence="1">
    <location>
        <begin position="16"/>
        <end position="26"/>
    </location>
</feature>
<organism evidence="2 3">
    <name type="scientific">Adineta ricciae</name>
    <name type="common">Rotifer</name>
    <dbReference type="NCBI Taxonomy" id="249248"/>
    <lineage>
        <taxon>Eukaryota</taxon>
        <taxon>Metazoa</taxon>
        <taxon>Spiralia</taxon>
        <taxon>Gnathifera</taxon>
        <taxon>Rotifera</taxon>
        <taxon>Eurotatoria</taxon>
        <taxon>Bdelloidea</taxon>
        <taxon>Adinetida</taxon>
        <taxon>Adinetidae</taxon>
        <taxon>Adineta</taxon>
    </lineage>
</organism>
<accession>A0A815G9C3</accession>
<evidence type="ECO:0000256" key="1">
    <source>
        <dbReference type="SAM" id="MobiDB-lite"/>
    </source>
</evidence>
<name>A0A815G9C3_ADIRI</name>
<protein>
    <submittedName>
        <fullName evidence="2">Uncharacterized protein</fullName>
    </submittedName>
</protein>
<evidence type="ECO:0000313" key="2">
    <source>
        <dbReference type="EMBL" id="CAF1335674.1"/>
    </source>
</evidence>
<keyword evidence="3" id="KW-1185">Reference proteome</keyword>
<reference evidence="2" key="1">
    <citation type="submission" date="2021-02" db="EMBL/GenBank/DDBJ databases">
        <authorList>
            <person name="Nowell W R."/>
        </authorList>
    </citation>
    <scope>NUCLEOTIDE SEQUENCE</scope>
</reference>
<sequence length="143" mass="16219">MPVLVKPSHHSRENETPMQSPLPQPSTNFRILKVIHGSRLQRFKYCPKATTSSDLSKHIREVFGIAANQTFTLVGEDNSTFVLTPVDFDTNEIFRLQIGPGNPVLSSVPTPPMHAKHSWKYYGKILLIVTMKNPLRNIQNERV</sequence>
<dbReference type="AlphaFoldDB" id="A0A815G9C3"/>
<feature type="region of interest" description="Disordered" evidence="1">
    <location>
        <begin position="1"/>
        <end position="26"/>
    </location>
</feature>